<name>A0A1C0B5T3_9BACT</name>
<dbReference type="AlphaFoldDB" id="A0A1C0B5T3"/>
<proteinExistence type="predicted"/>
<dbReference type="Proteomes" id="UP000093281">
    <property type="component" value="Unassembled WGS sequence"/>
</dbReference>
<evidence type="ECO:0000313" key="2">
    <source>
        <dbReference type="Proteomes" id="UP000093281"/>
    </source>
</evidence>
<evidence type="ECO:0000313" key="1">
    <source>
        <dbReference type="EMBL" id="OCL98405.1"/>
    </source>
</evidence>
<sequence>MENINFKELVDNKIVNSLDKIMKLKSDFTYLFNIDNIFSNEAGGKSRLNRDLFNQYNQKIQTDISDLRKIFVESNMLCFDEFKSILSNLNLFDSLKLNEFFIDDKILINDLSSHLSDIKIPNKKIDEIISSIQETIDLKNKLNNLEFYLNIFDTSSLNKNLDKYTPEELINSSLIFETINSYALLYEQLIKFEEEILSYIEENSSNSNHIFKNIEKLLEVLNKRADTYYYLDNRYKISLDYDLNFDTKKDINLESSIIENIIFNLIEQSCLDTIKKDIKKGKIQKQIQISFNLRKDLLEVVISNNGFEVGNIDDIVVLNSENKLIIDTINLLNIFNQELFIESKENEGMSYNFSLNLN</sequence>
<dbReference type="SUPFAM" id="SSF55874">
    <property type="entry name" value="ATPase domain of HSP90 chaperone/DNA topoisomerase II/histidine kinase"/>
    <property type="match status" value="1"/>
</dbReference>
<dbReference type="STRING" id="544718.AAX25_01500"/>
<organism evidence="1 2">
    <name type="scientific">Aliarcobacter thereius</name>
    <dbReference type="NCBI Taxonomy" id="544718"/>
    <lineage>
        <taxon>Bacteria</taxon>
        <taxon>Pseudomonadati</taxon>
        <taxon>Campylobacterota</taxon>
        <taxon>Epsilonproteobacteria</taxon>
        <taxon>Campylobacterales</taxon>
        <taxon>Arcobacteraceae</taxon>
        <taxon>Aliarcobacter</taxon>
    </lineage>
</organism>
<reference evidence="2" key="1">
    <citation type="submission" date="2015-05" db="EMBL/GenBank/DDBJ databases">
        <authorList>
            <person name="Rovetto F."/>
            <person name="Cocolin L."/>
            <person name="Illeghems K."/>
            <person name="Van Nieuwerburgh F."/>
            <person name="Houf K."/>
        </authorList>
    </citation>
    <scope>NUCLEOTIDE SEQUENCE [LARGE SCALE GENOMIC DNA]</scope>
    <source>
        <strain evidence="2">DU22</strain>
    </source>
</reference>
<protein>
    <submittedName>
        <fullName evidence="1">Uncharacterized protein</fullName>
    </submittedName>
</protein>
<dbReference type="EMBL" id="LCUJ01000006">
    <property type="protein sequence ID" value="OCL98405.1"/>
    <property type="molecule type" value="Genomic_DNA"/>
</dbReference>
<accession>A0A1C0B5T3</accession>
<comment type="caution">
    <text evidence="1">The sequence shown here is derived from an EMBL/GenBank/DDBJ whole genome shotgun (WGS) entry which is preliminary data.</text>
</comment>
<dbReference type="InterPro" id="IPR036890">
    <property type="entry name" value="HATPase_C_sf"/>
</dbReference>
<dbReference type="RefSeq" id="WP_066186894.1">
    <property type="nucleotide sequence ID" value="NZ_LCUJ01000006.1"/>
</dbReference>
<gene>
    <name evidence="1" type="ORF">AAX29_01644</name>
</gene>
<dbReference type="OrthoDB" id="5343156at2"/>